<feature type="chain" id="PRO_5008535859" evidence="1">
    <location>
        <begin position="26"/>
        <end position="260"/>
    </location>
</feature>
<accession>A0A1B2EGV8</accession>
<dbReference type="KEGG" id="moc:BB934_13875"/>
<name>A0A1B2EGV8_9HYPH</name>
<keyword evidence="1" id="KW-0732">Signal</keyword>
<reference evidence="2" key="1">
    <citation type="submission" date="2016-07" db="EMBL/GenBank/DDBJ databases">
        <title>Microvirga ossetica sp. nov. a new species of rhizobia isolated from root nodules of the legume species Vicia alpestris Steven originated from North Ossetia region in the Caucasus.</title>
        <authorList>
            <person name="Safronova V.I."/>
            <person name="Kuznetsova I.G."/>
            <person name="Sazanova A.L."/>
            <person name="Belimov A."/>
            <person name="Andronov E."/>
            <person name="Osledkin Y.S."/>
            <person name="Onishchuk O.P."/>
            <person name="Kurchak O.N."/>
            <person name="Shaposhnikov A.I."/>
            <person name="Willems A."/>
            <person name="Tikhonovich I.A."/>
        </authorList>
    </citation>
    <scope>NUCLEOTIDE SEQUENCE [LARGE SCALE GENOMIC DNA]</scope>
    <source>
        <strain evidence="2">V5/3M</strain>
    </source>
</reference>
<gene>
    <name evidence="2" type="ORF">BB934_13875</name>
</gene>
<dbReference type="AlphaFoldDB" id="A0A1B2EGV8"/>
<evidence type="ECO:0000256" key="1">
    <source>
        <dbReference type="SAM" id="SignalP"/>
    </source>
</evidence>
<sequence length="260" mass="26180">MSVKHRASNLLFVGGLFLTPGIALSQDAATKPHVPLEKSIGQTTPTGPVPSLAVLNAAGAKLEGGKLILTGVAPNSIVFADRPVRAAGHVMTEQFIMQWDEGKDSFAKDPPNATVSVLGGDGSKVSDAVVTLKTPKLEGGNLTFDVVVLEGSLAGSSGPAALFIDRFAAFGGGGFHAGGFGGFHAGGFDAARFGGYRGGAWAGGRYWHAPVYHGAWYGAGAGVAAGLAAGTAMGAAEAAYPDLGYGGGGLCGYYPYGPCY</sequence>
<proteinExistence type="predicted"/>
<dbReference type="OrthoDB" id="424374at2"/>
<dbReference type="EMBL" id="CP016616">
    <property type="protein sequence ID" value="ANY79167.1"/>
    <property type="molecule type" value="Genomic_DNA"/>
</dbReference>
<feature type="signal peptide" evidence="1">
    <location>
        <begin position="1"/>
        <end position="25"/>
    </location>
</feature>
<dbReference type="RefSeq" id="WP_099510173.1">
    <property type="nucleotide sequence ID" value="NZ_CP016616.1"/>
</dbReference>
<organism evidence="2">
    <name type="scientific">Microvirga ossetica</name>
    <dbReference type="NCBI Taxonomy" id="1882682"/>
    <lineage>
        <taxon>Bacteria</taxon>
        <taxon>Pseudomonadati</taxon>
        <taxon>Pseudomonadota</taxon>
        <taxon>Alphaproteobacteria</taxon>
        <taxon>Hyphomicrobiales</taxon>
        <taxon>Methylobacteriaceae</taxon>
        <taxon>Microvirga</taxon>
    </lineage>
</organism>
<protein>
    <submittedName>
        <fullName evidence="2">Uncharacterized protein</fullName>
    </submittedName>
</protein>
<evidence type="ECO:0000313" key="2">
    <source>
        <dbReference type="EMBL" id="ANY79167.1"/>
    </source>
</evidence>